<comment type="caution">
    <text evidence="2">The sequence shown here is derived from an EMBL/GenBank/DDBJ whole genome shotgun (WGS) entry which is preliminary data.</text>
</comment>
<evidence type="ECO:0000256" key="1">
    <source>
        <dbReference type="SAM" id="MobiDB-lite"/>
    </source>
</evidence>
<dbReference type="EMBL" id="SMKO01000138">
    <property type="protein sequence ID" value="TDC98505.1"/>
    <property type="molecule type" value="Genomic_DNA"/>
</dbReference>
<evidence type="ECO:0000313" key="2">
    <source>
        <dbReference type="EMBL" id="TDC98505.1"/>
    </source>
</evidence>
<proteinExistence type="predicted"/>
<keyword evidence="3" id="KW-1185">Reference proteome</keyword>
<dbReference type="Proteomes" id="UP000295258">
    <property type="component" value="Unassembled WGS sequence"/>
</dbReference>
<accession>A0A4V6PCG5</accession>
<evidence type="ECO:0000313" key="3">
    <source>
        <dbReference type="Proteomes" id="UP000295258"/>
    </source>
</evidence>
<protein>
    <submittedName>
        <fullName evidence="2">Uncharacterized protein</fullName>
    </submittedName>
</protein>
<gene>
    <name evidence="2" type="ORF">E1292_35295</name>
</gene>
<dbReference type="RefSeq" id="WP_132601431.1">
    <property type="nucleotide sequence ID" value="NZ_SMKO01000138.1"/>
</dbReference>
<dbReference type="AlphaFoldDB" id="A0A4V6PCG5"/>
<sequence>MTESRSVQAAAKLMNISERSVRHAMFVRKHGIPELEQMVMAGTLTISAAAMLAEETPERQREVIATTPPRKIRALLTRERPANVPEPDPCPHCNGTGRKTEETP</sequence>
<reference evidence="2 3" key="1">
    <citation type="submission" date="2019-03" db="EMBL/GenBank/DDBJ databases">
        <title>Draft genome sequences of novel Actinobacteria.</title>
        <authorList>
            <person name="Sahin N."/>
            <person name="Ay H."/>
            <person name="Saygin H."/>
        </authorList>
    </citation>
    <scope>NUCLEOTIDE SEQUENCE [LARGE SCALE GENOMIC DNA]</scope>
    <source>
        <strain evidence="2 3">KC310</strain>
    </source>
</reference>
<organism evidence="2 3">
    <name type="scientific">Nonomuraea deserti</name>
    <dbReference type="NCBI Taxonomy" id="1848322"/>
    <lineage>
        <taxon>Bacteria</taxon>
        <taxon>Bacillati</taxon>
        <taxon>Actinomycetota</taxon>
        <taxon>Actinomycetes</taxon>
        <taxon>Streptosporangiales</taxon>
        <taxon>Streptosporangiaceae</taxon>
        <taxon>Nonomuraea</taxon>
    </lineage>
</organism>
<feature type="region of interest" description="Disordered" evidence="1">
    <location>
        <begin position="77"/>
        <end position="104"/>
    </location>
</feature>
<name>A0A4V6PCG5_9ACTN</name>